<dbReference type="AlphaFoldDB" id="A0A0K6FX46"/>
<feature type="domain" description="Thioester reductase (TE)" evidence="3">
    <location>
        <begin position="132"/>
        <end position="374"/>
    </location>
</feature>
<reference evidence="4 5" key="1">
    <citation type="submission" date="2015-07" db="EMBL/GenBank/DDBJ databases">
        <authorList>
            <person name="Noorani M."/>
        </authorList>
    </citation>
    <scope>NUCLEOTIDE SEQUENCE [LARGE SCALE GENOMIC DNA]</scope>
    <source>
        <strain evidence="4">BBA 69670</strain>
    </source>
</reference>
<dbReference type="InterPro" id="IPR036291">
    <property type="entry name" value="NAD(P)-bd_dom_sf"/>
</dbReference>
<dbReference type="EMBL" id="CYGV01001169">
    <property type="protein sequence ID" value="CUA70557.1"/>
    <property type="molecule type" value="Genomic_DNA"/>
</dbReference>
<dbReference type="PANTHER" id="PTHR44845:SF1">
    <property type="entry name" value="L-2-AMINOADIPATE REDUCTASE"/>
    <property type="match status" value="1"/>
</dbReference>
<proteinExistence type="predicted"/>
<gene>
    <name evidence="4" type="ORF">RSOLAG22IIIB_08970</name>
</gene>
<keyword evidence="5" id="KW-1185">Reference proteome</keyword>
<keyword evidence="1" id="KW-0596">Phosphopantetheine</keyword>
<evidence type="ECO:0000313" key="5">
    <source>
        <dbReference type="Proteomes" id="UP000044841"/>
    </source>
</evidence>
<accession>A0A0K6FX46</accession>
<dbReference type="SUPFAM" id="SSF51735">
    <property type="entry name" value="NAD(P)-binding Rossmann-fold domains"/>
    <property type="match status" value="1"/>
</dbReference>
<evidence type="ECO:0000256" key="2">
    <source>
        <dbReference type="ARBA" id="ARBA00022553"/>
    </source>
</evidence>
<dbReference type="Pfam" id="PF07993">
    <property type="entry name" value="NAD_binding_4"/>
    <property type="match status" value="1"/>
</dbReference>
<name>A0A0K6FX46_9AGAM</name>
<organism evidence="4 5">
    <name type="scientific">Rhizoctonia solani</name>
    <dbReference type="NCBI Taxonomy" id="456999"/>
    <lineage>
        <taxon>Eukaryota</taxon>
        <taxon>Fungi</taxon>
        <taxon>Dikarya</taxon>
        <taxon>Basidiomycota</taxon>
        <taxon>Agaricomycotina</taxon>
        <taxon>Agaricomycetes</taxon>
        <taxon>Cantharellales</taxon>
        <taxon>Ceratobasidiaceae</taxon>
        <taxon>Rhizoctonia</taxon>
    </lineage>
</organism>
<evidence type="ECO:0000313" key="4">
    <source>
        <dbReference type="EMBL" id="CUA70557.1"/>
    </source>
</evidence>
<keyword evidence="2" id="KW-0597">Phosphoprotein</keyword>
<evidence type="ECO:0000256" key="1">
    <source>
        <dbReference type="ARBA" id="ARBA00022450"/>
    </source>
</evidence>
<sequence length="523" mass="57820">MPSMLPADRLSQYKEGSMKAIKETRPNQTPFAQLYPEKQAATLIQPADPLGYTSKNYSPCSARETKSEETVPTARRLTQLLAHLSQEGTTTSSPINVKALDDIHSLIRKYGSKWPNHGDRIIQPVSKERVVVTGTTGALGSYLLSQLLKSDRVEKVWALNRKSSKGNSREREISSFEDKRLDTGLLNSEKLVFVDADLREPKLNLTHSQTNILQIRSGVTIIIHAAWEVNHSRSLKLFESNICGTRHLLDLAFNSIAPTGLPRFAFTSSIAAAGLAPPGRRLSEIPIAFEDAVTSDGYGQGKFVTEKLLESARHAGLSTCIIRISQLSGDFNSGSWSTTNWLPLIISSSISIGCLPGAIGTVSWLPLDVAARSIVDICISRAIKLPLVVHVSHPRPVRWMTIMSGCATSILSRTGSRLPIVNIDEWSRRISEAAESFEGSKADRYKRFPIIKIQGLLDSTIRSEIEFRTHGHPGHAEFTGVVRLDITIAKVLSETLNSTPELEAKHVERWFEYWDSVGFFKAV</sequence>
<evidence type="ECO:0000259" key="3">
    <source>
        <dbReference type="Pfam" id="PF07993"/>
    </source>
</evidence>
<dbReference type="Proteomes" id="UP000044841">
    <property type="component" value="Unassembled WGS sequence"/>
</dbReference>
<dbReference type="PANTHER" id="PTHR44845">
    <property type="entry name" value="CARRIER DOMAIN-CONTAINING PROTEIN"/>
    <property type="match status" value="1"/>
</dbReference>
<dbReference type="Gene3D" id="3.40.50.720">
    <property type="entry name" value="NAD(P)-binding Rossmann-like Domain"/>
    <property type="match status" value="1"/>
</dbReference>
<protein>
    <submittedName>
        <fullName evidence="4">L-aminoadipate-semialdehyde dehydrogenase large subunit</fullName>
    </submittedName>
</protein>
<dbReference type="InterPro" id="IPR013120">
    <property type="entry name" value="FAR_NAD-bd"/>
</dbReference>